<accession>J9GSR6</accession>
<dbReference type="EMBL" id="AMCI01001379">
    <property type="protein sequence ID" value="EJX05723.1"/>
    <property type="molecule type" value="Genomic_DNA"/>
</dbReference>
<name>J9GSR6_9ZZZZ</name>
<gene>
    <name evidence="1" type="ORF">EVA_06168</name>
</gene>
<dbReference type="AlphaFoldDB" id="J9GSR6"/>
<evidence type="ECO:0000313" key="1">
    <source>
        <dbReference type="EMBL" id="EJX05723.1"/>
    </source>
</evidence>
<proteinExistence type="predicted"/>
<comment type="caution">
    <text evidence="1">The sequence shown here is derived from an EMBL/GenBank/DDBJ whole genome shotgun (WGS) entry which is preliminary data.</text>
</comment>
<protein>
    <submittedName>
        <fullName evidence="1">Uncharacterized protein</fullName>
    </submittedName>
</protein>
<organism evidence="1">
    <name type="scientific">gut metagenome</name>
    <dbReference type="NCBI Taxonomy" id="749906"/>
    <lineage>
        <taxon>unclassified sequences</taxon>
        <taxon>metagenomes</taxon>
        <taxon>organismal metagenomes</taxon>
    </lineage>
</organism>
<reference evidence="1" key="1">
    <citation type="journal article" date="2012" name="PLoS ONE">
        <title>Gene sets for utilization of primary and secondary nutrition supplies in the distal gut of endangered iberian lynx.</title>
        <authorList>
            <person name="Alcaide M."/>
            <person name="Messina E."/>
            <person name="Richter M."/>
            <person name="Bargiela R."/>
            <person name="Peplies J."/>
            <person name="Huws S.A."/>
            <person name="Newbold C.J."/>
            <person name="Golyshin P.N."/>
            <person name="Simon M.A."/>
            <person name="Lopez G."/>
            <person name="Yakimov M.M."/>
            <person name="Ferrer M."/>
        </authorList>
    </citation>
    <scope>NUCLEOTIDE SEQUENCE</scope>
</reference>
<sequence>MCKFHLLLLTLVNQVQLAILRERLIQPFLGYKGLCQFHLVKEEMLLYLKFHRQ</sequence>